<proteinExistence type="predicted"/>
<reference evidence="3 4" key="1">
    <citation type="journal article" date="2020" name="Syst. Appl. Microbiol.">
        <title>Arthrospiribacter ruber gen. nov., sp. nov., a novel bacterium isolated from Arthrospira cultures.</title>
        <authorList>
            <person name="Waleron M."/>
            <person name="Misztak A."/>
            <person name="Waleron M.M."/>
            <person name="Furmaniak M."/>
            <person name="Mrozik A."/>
            <person name="Waleron K."/>
        </authorList>
    </citation>
    <scope>NUCLEOTIDE SEQUENCE [LARGE SCALE GENOMIC DNA]</scope>
    <source>
        <strain evidence="3 4">DPMB0001</strain>
    </source>
</reference>
<dbReference type="PANTHER" id="PTHR48073:SF2">
    <property type="entry name" value="O-SUCCINYLBENZOATE SYNTHASE"/>
    <property type="match status" value="1"/>
</dbReference>
<dbReference type="SFLD" id="SFLDG00180">
    <property type="entry name" value="muconate_cycloisomerase"/>
    <property type="match status" value="1"/>
</dbReference>
<protein>
    <submittedName>
        <fullName evidence="3">O-succinylbenzoate synthase</fullName>
    </submittedName>
</protein>
<dbReference type="Proteomes" id="UP000727490">
    <property type="component" value="Unassembled WGS sequence"/>
</dbReference>
<dbReference type="GO" id="GO:0046872">
    <property type="term" value="F:metal ion binding"/>
    <property type="evidence" value="ECO:0007669"/>
    <property type="project" value="UniProtKB-KW"/>
</dbReference>
<dbReference type="InterPro" id="IPR029065">
    <property type="entry name" value="Enolase_C-like"/>
</dbReference>
<accession>A0A951IYM4</accession>
<gene>
    <name evidence="3" type="ORF">EGN73_08910</name>
</gene>
<dbReference type="AlphaFoldDB" id="A0A951IYM4"/>
<dbReference type="SMART" id="SM00922">
    <property type="entry name" value="MR_MLE"/>
    <property type="match status" value="1"/>
</dbReference>
<dbReference type="SFLD" id="SFLDS00001">
    <property type="entry name" value="Enolase"/>
    <property type="match status" value="1"/>
</dbReference>
<comment type="caution">
    <text evidence="3">The sequence shown here is derived from an EMBL/GenBank/DDBJ whole genome shotgun (WGS) entry which is preliminary data.</text>
</comment>
<dbReference type="SFLD" id="SFLDF00009">
    <property type="entry name" value="o-succinylbenzoate_synthase"/>
    <property type="match status" value="1"/>
</dbReference>
<evidence type="ECO:0000313" key="3">
    <source>
        <dbReference type="EMBL" id="MBW3467933.1"/>
    </source>
</evidence>
<keyword evidence="1" id="KW-0479">Metal-binding</keyword>
<dbReference type="PANTHER" id="PTHR48073">
    <property type="entry name" value="O-SUCCINYLBENZOATE SYNTHASE-RELATED"/>
    <property type="match status" value="1"/>
</dbReference>
<evidence type="ECO:0000259" key="2">
    <source>
        <dbReference type="SMART" id="SM00922"/>
    </source>
</evidence>
<evidence type="ECO:0000256" key="1">
    <source>
        <dbReference type="ARBA" id="ARBA00022723"/>
    </source>
</evidence>
<dbReference type="RefSeq" id="WP_219288484.1">
    <property type="nucleotide sequence ID" value="NZ_RPHB01000004.1"/>
</dbReference>
<organism evidence="3 4">
    <name type="scientific">Arthrospiribacter ruber</name>
    <dbReference type="NCBI Taxonomy" id="2487934"/>
    <lineage>
        <taxon>Bacteria</taxon>
        <taxon>Pseudomonadati</taxon>
        <taxon>Bacteroidota</taxon>
        <taxon>Cytophagia</taxon>
        <taxon>Cytophagales</taxon>
        <taxon>Cyclobacteriaceae</taxon>
        <taxon>Arthrospiribacter</taxon>
    </lineage>
</organism>
<dbReference type="CDD" id="cd03320">
    <property type="entry name" value="OSBS"/>
    <property type="match status" value="1"/>
</dbReference>
<dbReference type="InterPro" id="IPR013342">
    <property type="entry name" value="Mandelate_racemase_C"/>
</dbReference>
<feature type="domain" description="Mandelate racemase/muconate lactonizing enzyme C-terminal" evidence="2">
    <location>
        <begin position="148"/>
        <end position="246"/>
    </location>
</feature>
<sequence>MNLDLNKIQFSYFPHILKFRFEAGTSRGTLTEKKTFFIKANRKENPDLSGWGEAAPLPKLSLDDREDFEKMLSEICQRLSLSDIPKSESAILDWVKKHVPTGFPSIRFAFEMALLDLFHGGRKMIFDTGFYTSKMPIPINGLIWMGSKEAMLAQIDSKLDQGFDCIKMKIGAIDFDQECKLLGYIRSKYSEDQITLRVDANGAFHPKEALQKLKKLAEYDLHSIEQPIRQGQLKEMEKLCQESPLAIALDEELIGVDAESKKKELLETIRPPYIILKPTLLGGIKSSMEWINIAESMGIGWWMTSALESNIGLNAIAQFTSTFDTSLPQGLGTGQLYHNNVPSPLKIKSGQLFYDAGEEDWVNPNIGV</sequence>
<dbReference type="EMBL" id="RPHB01000004">
    <property type="protein sequence ID" value="MBW3467933.1"/>
    <property type="molecule type" value="Genomic_DNA"/>
</dbReference>
<dbReference type="GO" id="GO:0009063">
    <property type="term" value="P:amino acid catabolic process"/>
    <property type="evidence" value="ECO:0007669"/>
    <property type="project" value="InterPro"/>
</dbReference>
<keyword evidence="4" id="KW-1185">Reference proteome</keyword>
<name>A0A951IYM4_9BACT</name>
<dbReference type="InterPro" id="IPR018110">
    <property type="entry name" value="Mandel_Rmase/mucon_lact_enz_CS"/>
</dbReference>
<dbReference type="Pfam" id="PF13378">
    <property type="entry name" value="MR_MLE_C"/>
    <property type="match status" value="1"/>
</dbReference>
<dbReference type="PROSITE" id="PS00909">
    <property type="entry name" value="MR_MLE_2"/>
    <property type="match status" value="1"/>
</dbReference>
<evidence type="ECO:0000313" key="4">
    <source>
        <dbReference type="Proteomes" id="UP000727490"/>
    </source>
</evidence>